<evidence type="ECO:0000259" key="2">
    <source>
        <dbReference type="PROSITE" id="PS50076"/>
    </source>
</evidence>
<feature type="domain" description="J" evidence="2">
    <location>
        <begin position="7"/>
        <end position="73"/>
    </location>
</feature>
<dbReference type="InterPro" id="IPR036869">
    <property type="entry name" value="J_dom_sf"/>
</dbReference>
<evidence type="ECO:0000256" key="1">
    <source>
        <dbReference type="SAM" id="MobiDB-lite"/>
    </source>
</evidence>
<dbReference type="Proteomes" id="UP001174909">
    <property type="component" value="Unassembled WGS sequence"/>
</dbReference>
<feature type="region of interest" description="Disordered" evidence="1">
    <location>
        <begin position="154"/>
        <end position="275"/>
    </location>
</feature>
<dbReference type="PANTHER" id="PTHR44029:SF1">
    <property type="entry name" value="DNAJ HOMOLOG SUBFAMILY C MEMBER 21"/>
    <property type="match status" value="1"/>
</dbReference>
<dbReference type="CDD" id="cd06257">
    <property type="entry name" value="DnaJ"/>
    <property type="match status" value="1"/>
</dbReference>
<dbReference type="GO" id="GO:0005737">
    <property type="term" value="C:cytoplasm"/>
    <property type="evidence" value="ECO:0007669"/>
    <property type="project" value="TreeGrafter"/>
</dbReference>
<evidence type="ECO:0000313" key="3">
    <source>
        <dbReference type="EMBL" id="CAI8050706.1"/>
    </source>
</evidence>
<dbReference type="EMBL" id="CASHTH010003883">
    <property type="protein sequence ID" value="CAI8050706.1"/>
    <property type="molecule type" value="Genomic_DNA"/>
</dbReference>
<dbReference type="PROSITE" id="PS50076">
    <property type="entry name" value="DNAJ_2"/>
    <property type="match status" value="1"/>
</dbReference>
<gene>
    <name evidence="3" type="ORF">GBAR_LOCUS27815</name>
</gene>
<dbReference type="InterPro" id="IPR051964">
    <property type="entry name" value="Chaperone_stress_response"/>
</dbReference>
<dbReference type="Gene3D" id="1.10.287.110">
    <property type="entry name" value="DnaJ domain"/>
    <property type="match status" value="1"/>
</dbReference>
<accession>A0AA35TPJ2</accession>
<feature type="compositionally biased region" description="Basic and acidic residues" evidence="1">
    <location>
        <begin position="180"/>
        <end position="198"/>
    </location>
</feature>
<feature type="compositionally biased region" description="Polar residues" evidence="1">
    <location>
        <begin position="253"/>
        <end position="267"/>
    </location>
</feature>
<protein>
    <submittedName>
        <fullName evidence="3">DnaJ protein P58IPK homolog</fullName>
    </submittedName>
</protein>
<dbReference type="Pfam" id="PF00226">
    <property type="entry name" value="DnaJ"/>
    <property type="match status" value="1"/>
</dbReference>
<evidence type="ECO:0000313" key="4">
    <source>
        <dbReference type="Proteomes" id="UP001174909"/>
    </source>
</evidence>
<dbReference type="InterPro" id="IPR001623">
    <property type="entry name" value="DnaJ_domain"/>
</dbReference>
<name>A0AA35TPJ2_GEOBA</name>
<sequence length="275" mass="31623">MGLTREEALKIMGLEEGCSTKEVRDRFKKLALKWHPDKNIDNPDDAQKKFQAISAAYTKLVSSDSEEEDDDIPNDSLREMFARIWQSHNRGAFSSDPHLFCDCDACQADWEDLSLDDFIGSDSDPDDDFYYDDSLYADDLLRQFGEKLYRKYNEPSGRAEKKAKQMWTGSGYRGSVTAEEASRNADELLEAEEKEKRAAEKKKKRNRKKKESKKRRKAKPEDGCSEETPPPDKEEEEEEEEEEVAKEEEGRNTRNMGQSTLQSSTTAALRFLPEC</sequence>
<dbReference type="AlphaFoldDB" id="A0AA35TPJ2"/>
<feature type="compositionally biased region" description="Basic residues" evidence="1">
    <location>
        <begin position="199"/>
        <end position="218"/>
    </location>
</feature>
<organism evidence="3 4">
    <name type="scientific">Geodia barretti</name>
    <name type="common">Barrett's horny sponge</name>
    <dbReference type="NCBI Taxonomy" id="519541"/>
    <lineage>
        <taxon>Eukaryota</taxon>
        <taxon>Metazoa</taxon>
        <taxon>Porifera</taxon>
        <taxon>Demospongiae</taxon>
        <taxon>Heteroscleromorpha</taxon>
        <taxon>Tetractinellida</taxon>
        <taxon>Astrophorina</taxon>
        <taxon>Geodiidae</taxon>
        <taxon>Geodia</taxon>
    </lineage>
</organism>
<keyword evidence="4" id="KW-1185">Reference proteome</keyword>
<reference evidence="3" key="1">
    <citation type="submission" date="2023-03" db="EMBL/GenBank/DDBJ databases">
        <authorList>
            <person name="Steffen K."/>
            <person name="Cardenas P."/>
        </authorList>
    </citation>
    <scope>NUCLEOTIDE SEQUENCE</scope>
</reference>
<proteinExistence type="predicted"/>
<dbReference type="PRINTS" id="PR00625">
    <property type="entry name" value="JDOMAIN"/>
</dbReference>
<dbReference type="PANTHER" id="PTHR44029">
    <property type="entry name" value="DNAJ HOMOLOG SUBFAMILY C MEMBER 21"/>
    <property type="match status" value="1"/>
</dbReference>
<dbReference type="SUPFAM" id="SSF46565">
    <property type="entry name" value="Chaperone J-domain"/>
    <property type="match status" value="1"/>
</dbReference>
<feature type="compositionally biased region" description="Basic and acidic residues" evidence="1">
    <location>
        <begin position="154"/>
        <end position="163"/>
    </location>
</feature>
<dbReference type="SMART" id="SM00271">
    <property type="entry name" value="DnaJ"/>
    <property type="match status" value="1"/>
</dbReference>
<feature type="compositionally biased region" description="Acidic residues" evidence="1">
    <location>
        <begin position="233"/>
        <end position="246"/>
    </location>
</feature>
<comment type="caution">
    <text evidence="3">The sequence shown here is derived from an EMBL/GenBank/DDBJ whole genome shotgun (WGS) entry which is preliminary data.</text>
</comment>